<feature type="compositionally biased region" description="Polar residues" evidence="1">
    <location>
        <begin position="164"/>
        <end position="177"/>
    </location>
</feature>
<dbReference type="AlphaFoldDB" id="A0A9R1TRY2"/>
<dbReference type="KEGG" id="fas:105273303"/>
<proteinExistence type="predicted"/>
<feature type="region of interest" description="Disordered" evidence="1">
    <location>
        <begin position="280"/>
        <end position="335"/>
    </location>
</feature>
<feature type="compositionally biased region" description="Polar residues" evidence="1">
    <location>
        <begin position="761"/>
        <end position="770"/>
    </location>
</feature>
<dbReference type="OrthoDB" id="8197931at2759"/>
<evidence type="ECO:0000313" key="3">
    <source>
        <dbReference type="RefSeq" id="XP_011313963.1"/>
    </source>
</evidence>
<feature type="region of interest" description="Disordered" evidence="1">
    <location>
        <begin position="124"/>
        <end position="184"/>
    </location>
</feature>
<sequence>MIDVIMKELEHSEAPGTRTLKSLLKKPGQGKQRTHKNRVVINEKLNEFFAADYIILIKEECCADYEEECDCCCQETEMIRVGNCKECRAELSRHIASGIDSCYGIDSHGKIDIGDDIGTGKIIDTKESRFDDEDEEEEYEDEVDDYDEEAESSEEPDVRECSDKNSSYSQHQQQETLSPPEGYKDVCDDETQCEVFEDERLCPGNVCGECNFYQENTPDGEVQNPVPPGEESQPQVKTVENDVVPTSDEALQTASDLHQHYLVETITMTTVTERRIVREISEEDSRCPSIDQPETTGFFESQGLSRSSQETKEEDTPTKPHEITKDTPNPTDHSLTFKMGNVSLVTNSLKPNSAVRQLFPDPRFISPPPVPAKSVCLSGEEGTDSDSSEAQKFLITTESLRLFNSVKRSKITSSRSESSESDSPSLRRTIERNALRRSLICKYDITSKKKNLKNKDLSLEERIRQLTCVDQDNDNTTDSASESQTSGYQNSPEYNRTSPSREERVERSMNNCPDQSPPLAHYHHHHQSAYRKITELFGQKKNDTMPDLGIGDKATAMNDFNKTNLSKINTDSRKQFLSSLAPLSCVASTGMDNRDDYYQISSKVKRDSIGYNSDSSYSLEDIEAALKGDERNSKKNAAPPDVTRGTPTGSGPDSDATADELLAFVEQDKTRTERLKRKYDTEDHPENSKNGDNNGAIDDEDDELNDYGFNTRPAVRGIKPQFQSTSEIVRQLRSRAVPVSLNNKSQLLVAPWPHHDRQNPEKSTVFTASEESTEDRDSTIKRINTMQRQIDDIYQTIAETAVSVQGKIDCSSYLDNTLPRTIPRVVHCRYNQKKEHYHDHRSGVEGAVPGDNRRPVSITSYPCNVIPVENKCYKTMYFVPYNGITDPTYQNIQRILPPHSSANYANHIERYPFHRNRSDPEQFAQPVPQLGQQPPRFYSQTPVSGIPPLHPQPSHNLHSNLPDDLRNRAPGISMQTVQLHHQHISQYATYDVQSVPGYTVMTPSWGDGYAYSGHIGKPASDVQTQTVSMTPMNTSIIITGFNTHVGNASSSSSTSSVLSSPTKIQGQRICTAERGVPEGAASAGANDLGTNVSGNLVDSLTGQPNNVPPPNTQNSLYYAMNV</sequence>
<feature type="region of interest" description="Disordered" evidence="1">
    <location>
        <begin position="370"/>
        <end position="389"/>
    </location>
</feature>
<feature type="compositionally biased region" description="Polar residues" evidence="1">
    <location>
        <begin position="292"/>
        <end position="308"/>
    </location>
</feature>
<keyword evidence="2" id="KW-1185">Reference proteome</keyword>
<dbReference type="RefSeq" id="XP_011313963.1">
    <property type="nucleotide sequence ID" value="XM_011315661.1"/>
</dbReference>
<feature type="compositionally biased region" description="Low complexity" evidence="1">
    <location>
        <begin position="411"/>
        <end position="427"/>
    </location>
</feature>
<dbReference type="GeneID" id="105273303"/>
<feature type="compositionally biased region" description="Polar residues" evidence="1">
    <location>
        <begin position="470"/>
        <end position="498"/>
    </location>
</feature>
<gene>
    <name evidence="3" type="primary">LOC105273303</name>
</gene>
<feature type="region of interest" description="Disordered" evidence="1">
    <location>
        <begin position="470"/>
        <end position="526"/>
    </location>
</feature>
<organism evidence="2 3">
    <name type="scientific">Fopius arisanus</name>
    <dbReference type="NCBI Taxonomy" id="64838"/>
    <lineage>
        <taxon>Eukaryota</taxon>
        <taxon>Metazoa</taxon>
        <taxon>Ecdysozoa</taxon>
        <taxon>Arthropoda</taxon>
        <taxon>Hexapoda</taxon>
        <taxon>Insecta</taxon>
        <taxon>Pterygota</taxon>
        <taxon>Neoptera</taxon>
        <taxon>Endopterygota</taxon>
        <taxon>Hymenoptera</taxon>
        <taxon>Apocrita</taxon>
        <taxon>Ichneumonoidea</taxon>
        <taxon>Braconidae</taxon>
        <taxon>Opiinae</taxon>
        <taxon>Fopius</taxon>
    </lineage>
</organism>
<feature type="region of interest" description="Disordered" evidence="1">
    <location>
        <begin position="628"/>
        <end position="704"/>
    </location>
</feature>
<feature type="region of interest" description="Disordered" evidence="1">
    <location>
        <begin position="407"/>
        <end position="429"/>
    </location>
</feature>
<protein>
    <submittedName>
        <fullName evidence="3">Uncharacterized protein isoform X1</fullName>
    </submittedName>
</protein>
<reference evidence="3" key="1">
    <citation type="submission" date="2025-08" db="UniProtKB">
        <authorList>
            <consortium name="RefSeq"/>
        </authorList>
    </citation>
    <scope>IDENTIFICATION</scope>
    <source>
        <strain evidence="3">USDA-PBARC FA_bdor</strain>
        <tissue evidence="3">Whole organism</tissue>
    </source>
</reference>
<evidence type="ECO:0000256" key="1">
    <source>
        <dbReference type="SAM" id="MobiDB-lite"/>
    </source>
</evidence>
<accession>A0A9R1TRY2</accession>
<feature type="compositionally biased region" description="Basic and acidic residues" evidence="1">
    <location>
        <begin position="666"/>
        <end position="689"/>
    </location>
</feature>
<name>A0A9R1TRY2_9HYME</name>
<evidence type="ECO:0000313" key="2">
    <source>
        <dbReference type="Proteomes" id="UP000694866"/>
    </source>
</evidence>
<feature type="region of interest" description="Disordered" evidence="1">
    <location>
        <begin position="753"/>
        <end position="777"/>
    </location>
</feature>
<feature type="compositionally biased region" description="Basic and acidic residues" evidence="1">
    <location>
        <begin position="309"/>
        <end position="325"/>
    </location>
</feature>
<dbReference type="Proteomes" id="UP000694866">
    <property type="component" value="Unplaced"/>
</dbReference>
<feature type="compositionally biased region" description="Acidic residues" evidence="1">
    <location>
        <begin position="130"/>
        <end position="155"/>
    </location>
</feature>